<dbReference type="AlphaFoldDB" id="A0A6A5UFN1"/>
<dbReference type="InterPro" id="IPR013752">
    <property type="entry name" value="KPA_reductase"/>
</dbReference>
<keyword evidence="3 4" id="KW-0560">Oxidoreductase</keyword>
<dbReference type="GO" id="GO:0008677">
    <property type="term" value="F:2-dehydropantoate 2-reductase activity"/>
    <property type="evidence" value="ECO:0007669"/>
    <property type="project" value="UniProtKB-EC"/>
</dbReference>
<keyword evidence="6" id="KW-0472">Membrane</keyword>
<dbReference type="InterPro" id="IPR008927">
    <property type="entry name" value="6-PGluconate_DH-like_C_sf"/>
</dbReference>
<name>A0A6A5UFN1_9PLEO</name>
<feature type="domain" description="Ketopantoate reductase N-terminal" evidence="7">
    <location>
        <begin position="10"/>
        <end position="161"/>
    </location>
</feature>
<dbReference type="Pfam" id="PF02558">
    <property type="entry name" value="ApbA"/>
    <property type="match status" value="1"/>
</dbReference>
<dbReference type="NCBIfam" id="TIGR00745">
    <property type="entry name" value="apbA_panE"/>
    <property type="match status" value="1"/>
</dbReference>
<dbReference type="PANTHER" id="PTHR21708:SF30">
    <property type="entry name" value="2-DEHYDROPANTOATE 2-REDUCTASE-RELATED"/>
    <property type="match status" value="1"/>
</dbReference>
<dbReference type="OrthoDB" id="3609at2759"/>
<evidence type="ECO:0000256" key="2">
    <source>
        <dbReference type="ARBA" id="ARBA00022857"/>
    </source>
</evidence>
<dbReference type="GO" id="GO:0015940">
    <property type="term" value="P:pantothenate biosynthetic process"/>
    <property type="evidence" value="ECO:0007669"/>
    <property type="project" value="InterPro"/>
</dbReference>
<comment type="similarity">
    <text evidence="1 4">Belongs to the ketopantoate reductase family.</text>
</comment>
<dbReference type="EMBL" id="ML976977">
    <property type="protein sequence ID" value="KAF1963715.1"/>
    <property type="molecule type" value="Genomic_DNA"/>
</dbReference>
<keyword evidence="6" id="KW-0812">Transmembrane</keyword>
<dbReference type="InterPro" id="IPR013328">
    <property type="entry name" value="6PGD_dom2"/>
</dbReference>
<dbReference type="PANTHER" id="PTHR21708">
    <property type="entry name" value="PROBABLE 2-DEHYDROPANTOATE 2-REDUCTASE"/>
    <property type="match status" value="1"/>
</dbReference>
<dbReference type="Pfam" id="PF08546">
    <property type="entry name" value="ApbA_C"/>
    <property type="match status" value="1"/>
</dbReference>
<evidence type="ECO:0000256" key="4">
    <source>
        <dbReference type="RuleBase" id="RU362068"/>
    </source>
</evidence>
<evidence type="ECO:0000313" key="10">
    <source>
        <dbReference type="Proteomes" id="UP000800035"/>
    </source>
</evidence>
<dbReference type="Proteomes" id="UP000800035">
    <property type="component" value="Unassembled WGS sequence"/>
</dbReference>
<dbReference type="InterPro" id="IPR003710">
    <property type="entry name" value="ApbA"/>
</dbReference>
<comment type="function">
    <text evidence="4">Catalyzes the NADPH-dependent reduction of ketopantoate into pantoic acid.</text>
</comment>
<organism evidence="9 10">
    <name type="scientific">Byssothecium circinans</name>
    <dbReference type="NCBI Taxonomy" id="147558"/>
    <lineage>
        <taxon>Eukaryota</taxon>
        <taxon>Fungi</taxon>
        <taxon>Dikarya</taxon>
        <taxon>Ascomycota</taxon>
        <taxon>Pezizomycotina</taxon>
        <taxon>Dothideomycetes</taxon>
        <taxon>Pleosporomycetidae</taxon>
        <taxon>Pleosporales</taxon>
        <taxon>Massarineae</taxon>
        <taxon>Massarinaceae</taxon>
        <taxon>Byssothecium</taxon>
    </lineage>
</organism>
<reference evidence="9" key="1">
    <citation type="journal article" date="2020" name="Stud. Mycol.">
        <title>101 Dothideomycetes genomes: a test case for predicting lifestyles and emergence of pathogens.</title>
        <authorList>
            <person name="Haridas S."/>
            <person name="Albert R."/>
            <person name="Binder M."/>
            <person name="Bloem J."/>
            <person name="Labutti K."/>
            <person name="Salamov A."/>
            <person name="Andreopoulos B."/>
            <person name="Baker S."/>
            <person name="Barry K."/>
            <person name="Bills G."/>
            <person name="Bluhm B."/>
            <person name="Cannon C."/>
            <person name="Castanera R."/>
            <person name="Culley D."/>
            <person name="Daum C."/>
            <person name="Ezra D."/>
            <person name="Gonzalez J."/>
            <person name="Henrissat B."/>
            <person name="Kuo A."/>
            <person name="Liang C."/>
            <person name="Lipzen A."/>
            <person name="Lutzoni F."/>
            <person name="Magnuson J."/>
            <person name="Mondo S."/>
            <person name="Nolan M."/>
            <person name="Ohm R."/>
            <person name="Pangilinan J."/>
            <person name="Park H.-J."/>
            <person name="Ramirez L."/>
            <person name="Alfaro M."/>
            <person name="Sun H."/>
            <person name="Tritt A."/>
            <person name="Yoshinaga Y."/>
            <person name="Zwiers L.-H."/>
            <person name="Turgeon B."/>
            <person name="Goodwin S."/>
            <person name="Spatafora J."/>
            <person name="Crous P."/>
            <person name="Grigoriev I."/>
        </authorList>
    </citation>
    <scope>NUCLEOTIDE SEQUENCE</scope>
    <source>
        <strain evidence="9">CBS 675.92</strain>
    </source>
</reference>
<keyword evidence="2 4" id="KW-0521">NADP</keyword>
<keyword evidence="10" id="KW-1185">Reference proteome</keyword>
<feature type="coiled-coil region" evidence="5">
    <location>
        <begin position="249"/>
        <end position="276"/>
    </location>
</feature>
<dbReference type="Gene3D" id="3.40.50.720">
    <property type="entry name" value="NAD(P)-binding Rossmann-like Domain"/>
    <property type="match status" value="1"/>
</dbReference>
<evidence type="ECO:0000256" key="1">
    <source>
        <dbReference type="ARBA" id="ARBA00007870"/>
    </source>
</evidence>
<protein>
    <recommendedName>
        <fullName evidence="4">2-dehydropantoate 2-reductase</fullName>
        <ecNumber evidence="4">1.1.1.169</ecNumber>
    </recommendedName>
    <alternativeName>
        <fullName evidence="4">Ketopantoate reductase</fullName>
    </alternativeName>
</protein>
<evidence type="ECO:0000256" key="6">
    <source>
        <dbReference type="SAM" id="Phobius"/>
    </source>
</evidence>
<dbReference type="SUPFAM" id="SSF48179">
    <property type="entry name" value="6-phosphogluconate dehydrogenase C-terminal domain-like"/>
    <property type="match status" value="1"/>
</dbReference>
<evidence type="ECO:0000259" key="7">
    <source>
        <dbReference type="Pfam" id="PF02558"/>
    </source>
</evidence>
<dbReference type="SUPFAM" id="SSF51735">
    <property type="entry name" value="NAD(P)-binding Rossmann-fold domains"/>
    <property type="match status" value="1"/>
</dbReference>
<evidence type="ECO:0000313" key="9">
    <source>
        <dbReference type="EMBL" id="KAF1963715.1"/>
    </source>
</evidence>
<evidence type="ECO:0000259" key="8">
    <source>
        <dbReference type="Pfam" id="PF08546"/>
    </source>
</evidence>
<accession>A0A6A5UFN1</accession>
<proteinExistence type="inferred from homology"/>
<dbReference type="InterPro" id="IPR036291">
    <property type="entry name" value="NAD(P)-bd_dom_sf"/>
</dbReference>
<keyword evidence="6" id="KW-1133">Transmembrane helix</keyword>
<evidence type="ECO:0000256" key="5">
    <source>
        <dbReference type="SAM" id="Coils"/>
    </source>
</evidence>
<dbReference type="GO" id="GO:0005737">
    <property type="term" value="C:cytoplasm"/>
    <property type="evidence" value="ECO:0007669"/>
    <property type="project" value="TreeGrafter"/>
</dbReference>
<evidence type="ECO:0000256" key="3">
    <source>
        <dbReference type="ARBA" id="ARBA00023002"/>
    </source>
</evidence>
<dbReference type="FunFam" id="1.10.1040.10:FF:000017">
    <property type="entry name" value="2-dehydropantoate 2-reductase"/>
    <property type="match status" value="1"/>
</dbReference>
<keyword evidence="5" id="KW-0175">Coiled coil</keyword>
<gene>
    <name evidence="9" type="ORF">CC80DRAFT_433529</name>
</gene>
<feature type="domain" description="Ketopantoate reductase C-terminal" evidence="8">
    <location>
        <begin position="191"/>
        <end position="325"/>
    </location>
</feature>
<feature type="transmembrane region" description="Helical" evidence="6">
    <location>
        <begin position="9"/>
        <end position="26"/>
    </location>
</feature>
<dbReference type="Gene3D" id="1.10.1040.10">
    <property type="entry name" value="N-(1-d-carboxylethyl)-l-norvaline Dehydrogenase, domain 2"/>
    <property type="match status" value="1"/>
</dbReference>
<dbReference type="InterPro" id="IPR051402">
    <property type="entry name" value="KPR-Related"/>
</dbReference>
<dbReference type="EC" id="1.1.1.169" evidence="4"/>
<dbReference type="InterPro" id="IPR013332">
    <property type="entry name" value="KPR_N"/>
</dbReference>
<comment type="catalytic activity">
    <reaction evidence="4">
        <text>(R)-pantoate + NADP(+) = 2-dehydropantoate + NADPH + H(+)</text>
        <dbReference type="Rhea" id="RHEA:16233"/>
        <dbReference type="ChEBI" id="CHEBI:11561"/>
        <dbReference type="ChEBI" id="CHEBI:15378"/>
        <dbReference type="ChEBI" id="CHEBI:15980"/>
        <dbReference type="ChEBI" id="CHEBI:57783"/>
        <dbReference type="ChEBI" id="CHEBI:58349"/>
        <dbReference type="EC" id="1.1.1.169"/>
    </reaction>
</comment>
<sequence>MTNKEAPNVLLFGVGSVGAVYLYLLSKICTTTIVCRSNYTVVKEKGFTINSTIFGNNLLVKPNVVRSCEEAASQNSSQPFDYVIICSKAIPGIIPQAIKPAVTPSHTIIVLIQNGINIEDEYVSAFLSNPIVTAAVYCKATQRPAGVVAHGEIEKLQIGIYPPTAPPGPAEMFTTLMRACGGHPEFWPDSQQPRWYKLLMNASWNPICALTGCTDVEFMQSSSFPPTADSSATDFVLEVMLEVCQIAKAHGYEITREQAEAQLARAKARIGQGKESEIEPSMLQDVKEGRRLEAEAIVGNTVRAGREKGVPCPKLEIVYLLARALDQSIGRKGQ</sequence>